<organism evidence="3 4">
    <name type="scientific">Lentithecium fluviatile CBS 122367</name>
    <dbReference type="NCBI Taxonomy" id="1168545"/>
    <lineage>
        <taxon>Eukaryota</taxon>
        <taxon>Fungi</taxon>
        <taxon>Dikarya</taxon>
        <taxon>Ascomycota</taxon>
        <taxon>Pezizomycotina</taxon>
        <taxon>Dothideomycetes</taxon>
        <taxon>Pleosporomycetidae</taxon>
        <taxon>Pleosporales</taxon>
        <taxon>Massarineae</taxon>
        <taxon>Lentitheciaceae</taxon>
        <taxon>Lentithecium</taxon>
    </lineage>
</organism>
<dbReference type="Proteomes" id="UP000799291">
    <property type="component" value="Unassembled WGS sequence"/>
</dbReference>
<keyword evidence="2" id="KW-0812">Transmembrane</keyword>
<feature type="region of interest" description="Disordered" evidence="1">
    <location>
        <begin position="299"/>
        <end position="350"/>
    </location>
</feature>
<evidence type="ECO:0000313" key="3">
    <source>
        <dbReference type="EMBL" id="KAF2679201.1"/>
    </source>
</evidence>
<dbReference type="AlphaFoldDB" id="A0A6G1IMM6"/>
<sequence>MTAAPQLDNAVLQARQTTISGSVPVTTVVGWFSKLEITSDGTVRTSWAPKEATNGVYSYDATISAYTYYQSAFFYTTNDHFAMCYSSVSYSYQTYSTDATSTYYSTSTSTATACPVYTSCSDGYIYTAPAGPSSYCEANGYSCITYTLYTSFGDEQGVTSLACISPQSTDATETKLYINKPDSTGLARSTSIPTPSSSPSTPTPTISPPSGGGGGGSSNHTGVIAGSVVGGLAVLALAGIATLWILKRSKRHPEPQPSYSVHPQTPTPYYPPTQGDKPSEGPAMYEDRRMSEVPEYVPRSAHAGYGNGFGNGENGYDRTSPHSLPHPHSPVPMYAEGFRGELSGVRSPAP</sequence>
<proteinExistence type="predicted"/>
<feature type="transmembrane region" description="Helical" evidence="2">
    <location>
        <begin position="223"/>
        <end position="246"/>
    </location>
</feature>
<accession>A0A6G1IMM6</accession>
<reference evidence="3" key="1">
    <citation type="journal article" date="2020" name="Stud. Mycol.">
        <title>101 Dothideomycetes genomes: a test case for predicting lifestyles and emergence of pathogens.</title>
        <authorList>
            <person name="Haridas S."/>
            <person name="Albert R."/>
            <person name="Binder M."/>
            <person name="Bloem J."/>
            <person name="Labutti K."/>
            <person name="Salamov A."/>
            <person name="Andreopoulos B."/>
            <person name="Baker S."/>
            <person name="Barry K."/>
            <person name="Bills G."/>
            <person name="Bluhm B."/>
            <person name="Cannon C."/>
            <person name="Castanera R."/>
            <person name="Culley D."/>
            <person name="Daum C."/>
            <person name="Ezra D."/>
            <person name="Gonzalez J."/>
            <person name="Henrissat B."/>
            <person name="Kuo A."/>
            <person name="Liang C."/>
            <person name="Lipzen A."/>
            <person name="Lutzoni F."/>
            <person name="Magnuson J."/>
            <person name="Mondo S."/>
            <person name="Nolan M."/>
            <person name="Ohm R."/>
            <person name="Pangilinan J."/>
            <person name="Park H.-J."/>
            <person name="Ramirez L."/>
            <person name="Alfaro M."/>
            <person name="Sun H."/>
            <person name="Tritt A."/>
            <person name="Yoshinaga Y."/>
            <person name="Zwiers L.-H."/>
            <person name="Turgeon B."/>
            <person name="Goodwin S."/>
            <person name="Spatafora J."/>
            <person name="Crous P."/>
            <person name="Grigoriev I."/>
        </authorList>
    </citation>
    <scope>NUCLEOTIDE SEQUENCE</scope>
    <source>
        <strain evidence="3">CBS 122367</strain>
    </source>
</reference>
<keyword evidence="2" id="KW-1133">Transmembrane helix</keyword>
<evidence type="ECO:0008006" key="5">
    <source>
        <dbReference type="Google" id="ProtNLM"/>
    </source>
</evidence>
<evidence type="ECO:0000256" key="1">
    <source>
        <dbReference type="SAM" id="MobiDB-lite"/>
    </source>
</evidence>
<dbReference type="EMBL" id="MU005605">
    <property type="protein sequence ID" value="KAF2679201.1"/>
    <property type="molecule type" value="Genomic_DNA"/>
</dbReference>
<gene>
    <name evidence="3" type="ORF">K458DRAFT_435246</name>
</gene>
<name>A0A6G1IMM6_9PLEO</name>
<evidence type="ECO:0000313" key="4">
    <source>
        <dbReference type="Proteomes" id="UP000799291"/>
    </source>
</evidence>
<protein>
    <recommendedName>
        <fullName evidence="5">Mid2 domain-containing protein</fullName>
    </recommendedName>
</protein>
<feature type="region of interest" description="Disordered" evidence="1">
    <location>
        <begin position="179"/>
        <end position="219"/>
    </location>
</feature>
<feature type="region of interest" description="Disordered" evidence="1">
    <location>
        <begin position="252"/>
        <end position="284"/>
    </location>
</feature>
<feature type="compositionally biased region" description="Low complexity" evidence="1">
    <location>
        <begin position="189"/>
        <end position="200"/>
    </location>
</feature>
<evidence type="ECO:0000256" key="2">
    <source>
        <dbReference type="SAM" id="Phobius"/>
    </source>
</evidence>
<dbReference type="CDD" id="cd12087">
    <property type="entry name" value="TM_EGFR-like"/>
    <property type="match status" value="1"/>
</dbReference>
<keyword evidence="4" id="KW-1185">Reference proteome</keyword>
<keyword evidence="2" id="KW-0472">Membrane</keyword>